<reference evidence="2 3" key="1">
    <citation type="submission" date="2019-06" db="EMBL/GenBank/DDBJ databases">
        <title>Sequencing the genomes of 1000 actinobacteria strains.</title>
        <authorList>
            <person name="Klenk H.-P."/>
        </authorList>
    </citation>
    <scope>NUCLEOTIDE SEQUENCE [LARGE SCALE GENOMIC DNA]</scope>
    <source>
        <strain evidence="2 3">DSM 45301</strain>
    </source>
</reference>
<evidence type="ECO:0000313" key="3">
    <source>
        <dbReference type="Proteomes" id="UP000315677"/>
    </source>
</evidence>
<evidence type="ECO:0000313" key="2">
    <source>
        <dbReference type="EMBL" id="TQM14923.1"/>
    </source>
</evidence>
<gene>
    <name evidence="2" type="ORF">FB558_1702</name>
</gene>
<dbReference type="InterPro" id="IPR050228">
    <property type="entry name" value="Carboxylesterase_BioH"/>
</dbReference>
<dbReference type="SUPFAM" id="SSF53474">
    <property type="entry name" value="alpha/beta-Hydrolases"/>
    <property type="match status" value="1"/>
</dbReference>
<dbReference type="AlphaFoldDB" id="A0A543E007"/>
<dbReference type="InterPro" id="IPR029058">
    <property type="entry name" value="AB_hydrolase_fold"/>
</dbReference>
<comment type="caution">
    <text evidence="2">The sequence shown here is derived from an EMBL/GenBank/DDBJ whole genome shotgun (WGS) entry which is preliminary data.</text>
</comment>
<keyword evidence="3" id="KW-1185">Reference proteome</keyword>
<proteinExistence type="predicted"/>
<dbReference type="Proteomes" id="UP000315677">
    <property type="component" value="Unassembled WGS sequence"/>
</dbReference>
<dbReference type="RefSeq" id="WP_246106319.1">
    <property type="nucleotide sequence ID" value="NZ_VFPA01000001.1"/>
</dbReference>
<name>A0A543E007_9PSEU</name>
<organism evidence="2 3">
    <name type="scientific">Pseudonocardia kunmingensis</name>
    <dbReference type="NCBI Taxonomy" id="630975"/>
    <lineage>
        <taxon>Bacteria</taxon>
        <taxon>Bacillati</taxon>
        <taxon>Actinomycetota</taxon>
        <taxon>Actinomycetes</taxon>
        <taxon>Pseudonocardiales</taxon>
        <taxon>Pseudonocardiaceae</taxon>
        <taxon>Pseudonocardia</taxon>
    </lineage>
</organism>
<dbReference type="Gene3D" id="3.40.50.1820">
    <property type="entry name" value="alpha/beta hydrolase"/>
    <property type="match status" value="1"/>
</dbReference>
<dbReference type="PANTHER" id="PTHR43194">
    <property type="entry name" value="HYDROLASE ALPHA/BETA FOLD FAMILY"/>
    <property type="match status" value="1"/>
</dbReference>
<evidence type="ECO:0000259" key="1">
    <source>
        <dbReference type="Pfam" id="PF12697"/>
    </source>
</evidence>
<dbReference type="GO" id="GO:0003824">
    <property type="term" value="F:catalytic activity"/>
    <property type="evidence" value="ECO:0007669"/>
    <property type="project" value="UniProtKB-ARBA"/>
</dbReference>
<dbReference type="InterPro" id="IPR000073">
    <property type="entry name" value="AB_hydrolase_1"/>
</dbReference>
<protein>
    <submittedName>
        <fullName evidence="2">Pimeloyl-ACP methyl ester carboxylesterase</fullName>
    </submittedName>
</protein>
<feature type="domain" description="AB hydrolase-1" evidence="1">
    <location>
        <begin position="39"/>
        <end position="260"/>
    </location>
</feature>
<dbReference type="PANTHER" id="PTHR43194:SF2">
    <property type="entry name" value="PEROXISOMAL MEMBRANE PROTEIN LPX1"/>
    <property type="match status" value="1"/>
</dbReference>
<dbReference type="EMBL" id="VFPA01000001">
    <property type="protein sequence ID" value="TQM14923.1"/>
    <property type="molecule type" value="Genomic_DNA"/>
</dbReference>
<dbReference type="Pfam" id="PF12697">
    <property type="entry name" value="Abhydrolase_6"/>
    <property type="match status" value="1"/>
</dbReference>
<sequence>MIEHGRVVSSDGTRIAYERAGSGPPLVLVGGGLDDGAENAPLVPLLARRFTVCNYARRGRGGSGDTPPYDVRREIEDLDALIAELGGRAHVYGVSSGGALALEAAAAGSAIDGLAVYEVPYPVSEEATRRWRDYVDALTALLAAGRRAAAVELFMGVAGASEEEIAGAPSSPLWPRVEALAPTLAYDAACLGSGVPRVRLAGIARPTLVVTGGVADPHMGGLQPGYFDDAADAVAACVPGARRQVLAGQSHVPAPGAVADLLAGFFTGSPGAVRARGRKEAM</sequence>
<accession>A0A543E007</accession>